<name>A0A644TK15_9ZZZZ</name>
<dbReference type="Gene3D" id="3.90.550.10">
    <property type="entry name" value="Spore Coat Polysaccharide Biosynthesis Protein SpsA, Chain A"/>
    <property type="match status" value="1"/>
</dbReference>
<evidence type="ECO:0008006" key="5">
    <source>
        <dbReference type="Google" id="ProtNLM"/>
    </source>
</evidence>
<gene>
    <name evidence="4" type="ORF">SDC9_12445</name>
</gene>
<reference evidence="4" key="1">
    <citation type="submission" date="2019-08" db="EMBL/GenBank/DDBJ databases">
        <authorList>
            <person name="Kucharzyk K."/>
            <person name="Murdoch R.W."/>
            <person name="Higgins S."/>
            <person name="Loffler F."/>
        </authorList>
    </citation>
    <scope>NUCLEOTIDE SEQUENCE</scope>
</reference>
<evidence type="ECO:0000256" key="3">
    <source>
        <dbReference type="SAM" id="Phobius"/>
    </source>
</evidence>
<dbReference type="GO" id="GO:0016757">
    <property type="term" value="F:glycosyltransferase activity"/>
    <property type="evidence" value="ECO:0007669"/>
    <property type="project" value="UniProtKB-KW"/>
</dbReference>
<sequence>MIINTIRIIELLLFILTAFSVGYLFFFALMSMKEDMPRHKQAKKKHKFLVLFPAYKEDIVIINSVEEFLKQDYPKELYDVLVISDHMSEETDNKIIELGAEVIKANYENSSKAKALNLAIDNRRDYDYDIIMIMDADNIVKGEFLNEMNNAYAAGSKAIQAHRVAKNRDTDMAILDAVSEEINNSIFRRGHVRIGMSSALIGSGMAFDFNWFKNHVHYLITAGEDKELEVLLLKQGIYIDFLNWVYVFDEKTRNQTAFANQRRRWVAAQFDILRQSIKDLPQAIWKGNWDYADKLIQWMMLPRVVVMGFSFSFAILLLFIDWVWAIKWWFIFILLMYSFAMAIPDFLVDKKLKKTFHKLPLVFVVMVFNILRIKGVNKKYIHTKKGVQ</sequence>
<dbReference type="PANTHER" id="PTHR43630">
    <property type="entry name" value="POLY-BETA-1,6-N-ACETYL-D-GLUCOSAMINE SYNTHASE"/>
    <property type="match status" value="1"/>
</dbReference>
<keyword evidence="1" id="KW-0328">Glycosyltransferase</keyword>
<comment type="caution">
    <text evidence="4">The sequence shown here is derived from an EMBL/GenBank/DDBJ whole genome shotgun (WGS) entry which is preliminary data.</text>
</comment>
<keyword evidence="3" id="KW-0812">Transmembrane</keyword>
<keyword evidence="3" id="KW-1133">Transmembrane helix</keyword>
<feature type="transmembrane region" description="Helical" evidence="3">
    <location>
        <begin position="6"/>
        <end position="30"/>
    </location>
</feature>
<proteinExistence type="predicted"/>
<evidence type="ECO:0000313" key="4">
    <source>
        <dbReference type="EMBL" id="MPL66757.1"/>
    </source>
</evidence>
<keyword evidence="3" id="KW-0472">Membrane</keyword>
<dbReference type="AlphaFoldDB" id="A0A644TK15"/>
<dbReference type="SUPFAM" id="SSF53448">
    <property type="entry name" value="Nucleotide-diphospho-sugar transferases"/>
    <property type="match status" value="1"/>
</dbReference>
<dbReference type="PANTHER" id="PTHR43630:SF1">
    <property type="entry name" value="POLY-BETA-1,6-N-ACETYL-D-GLUCOSAMINE SYNTHASE"/>
    <property type="match status" value="1"/>
</dbReference>
<protein>
    <recommendedName>
        <fullName evidence="5">Glycosyltransferase 2-like domain-containing protein</fullName>
    </recommendedName>
</protein>
<dbReference type="EMBL" id="VSSQ01000033">
    <property type="protein sequence ID" value="MPL66757.1"/>
    <property type="molecule type" value="Genomic_DNA"/>
</dbReference>
<evidence type="ECO:0000256" key="2">
    <source>
        <dbReference type="ARBA" id="ARBA00022679"/>
    </source>
</evidence>
<accession>A0A644TK15</accession>
<dbReference type="Pfam" id="PF13641">
    <property type="entry name" value="Glyco_tranf_2_3"/>
    <property type="match status" value="1"/>
</dbReference>
<organism evidence="4">
    <name type="scientific">bioreactor metagenome</name>
    <dbReference type="NCBI Taxonomy" id="1076179"/>
    <lineage>
        <taxon>unclassified sequences</taxon>
        <taxon>metagenomes</taxon>
        <taxon>ecological metagenomes</taxon>
    </lineage>
</organism>
<evidence type="ECO:0000256" key="1">
    <source>
        <dbReference type="ARBA" id="ARBA00022676"/>
    </source>
</evidence>
<feature type="transmembrane region" description="Helical" evidence="3">
    <location>
        <begin position="304"/>
        <end position="322"/>
    </location>
</feature>
<keyword evidence="2" id="KW-0808">Transferase</keyword>
<dbReference type="InterPro" id="IPR029044">
    <property type="entry name" value="Nucleotide-diphossugar_trans"/>
</dbReference>
<feature type="transmembrane region" description="Helical" evidence="3">
    <location>
        <begin position="328"/>
        <end position="348"/>
    </location>
</feature>